<evidence type="ECO:0000313" key="2">
    <source>
        <dbReference type="Proteomes" id="UP001302812"/>
    </source>
</evidence>
<dbReference type="GeneID" id="89934113"/>
<keyword evidence="2" id="KW-1185">Reference proteome</keyword>
<gene>
    <name evidence="1" type="ORF">N656DRAFT_536923</name>
</gene>
<organism evidence="1 2">
    <name type="scientific">Canariomyces notabilis</name>
    <dbReference type="NCBI Taxonomy" id="2074819"/>
    <lineage>
        <taxon>Eukaryota</taxon>
        <taxon>Fungi</taxon>
        <taxon>Dikarya</taxon>
        <taxon>Ascomycota</taxon>
        <taxon>Pezizomycotina</taxon>
        <taxon>Sordariomycetes</taxon>
        <taxon>Sordariomycetidae</taxon>
        <taxon>Sordariales</taxon>
        <taxon>Chaetomiaceae</taxon>
        <taxon>Canariomyces</taxon>
    </lineage>
</organism>
<dbReference type="EMBL" id="MU853336">
    <property type="protein sequence ID" value="KAK4114599.1"/>
    <property type="molecule type" value="Genomic_DNA"/>
</dbReference>
<dbReference type="Proteomes" id="UP001302812">
    <property type="component" value="Unassembled WGS sequence"/>
</dbReference>
<dbReference type="RefSeq" id="XP_064672169.1">
    <property type="nucleotide sequence ID" value="XM_064809989.1"/>
</dbReference>
<reference evidence="1" key="2">
    <citation type="submission" date="2023-05" db="EMBL/GenBank/DDBJ databases">
        <authorList>
            <consortium name="Lawrence Berkeley National Laboratory"/>
            <person name="Steindorff A."/>
            <person name="Hensen N."/>
            <person name="Bonometti L."/>
            <person name="Westerberg I."/>
            <person name="Brannstrom I.O."/>
            <person name="Guillou S."/>
            <person name="Cros-Aarteil S."/>
            <person name="Calhoun S."/>
            <person name="Haridas S."/>
            <person name="Kuo A."/>
            <person name="Mondo S."/>
            <person name="Pangilinan J."/>
            <person name="Riley R."/>
            <person name="Labutti K."/>
            <person name="Andreopoulos B."/>
            <person name="Lipzen A."/>
            <person name="Chen C."/>
            <person name="Yanf M."/>
            <person name="Daum C."/>
            <person name="Ng V."/>
            <person name="Clum A."/>
            <person name="Ohm R."/>
            <person name="Martin F."/>
            <person name="Silar P."/>
            <person name="Natvig D."/>
            <person name="Lalanne C."/>
            <person name="Gautier V."/>
            <person name="Ament-Velasquez S.L."/>
            <person name="Kruys A."/>
            <person name="Hutchinson M.I."/>
            <person name="Powell A.J."/>
            <person name="Barry K."/>
            <person name="Miller A.N."/>
            <person name="Grigoriev I.V."/>
            <person name="Debuchy R."/>
            <person name="Gladieux P."/>
            <person name="Thoren M.H."/>
            <person name="Johannesson H."/>
        </authorList>
    </citation>
    <scope>NUCLEOTIDE SEQUENCE</scope>
    <source>
        <strain evidence="1">CBS 508.74</strain>
    </source>
</reference>
<name>A0AAN6THL1_9PEZI</name>
<protein>
    <submittedName>
        <fullName evidence="1">Uncharacterized protein</fullName>
    </submittedName>
</protein>
<accession>A0AAN6THL1</accession>
<proteinExistence type="predicted"/>
<reference evidence="1" key="1">
    <citation type="journal article" date="2023" name="Mol. Phylogenet. Evol.">
        <title>Genome-scale phylogeny and comparative genomics of the fungal order Sordariales.</title>
        <authorList>
            <person name="Hensen N."/>
            <person name="Bonometti L."/>
            <person name="Westerberg I."/>
            <person name="Brannstrom I.O."/>
            <person name="Guillou S."/>
            <person name="Cros-Aarteil S."/>
            <person name="Calhoun S."/>
            <person name="Haridas S."/>
            <person name="Kuo A."/>
            <person name="Mondo S."/>
            <person name="Pangilinan J."/>
            <person name="Riley R."/>
            <person name="LaButti K."/>
            <person name="Andreopoulos B."/>
            <person name="Lipzen A."/>
            <person name="Chen C."/>
            <person name="Yan M."/>
            <person name="Daum C."/>
            <person name="Ng V."/>
            <person name="Clum A."/>
            <person name="Steindorff A."/>
            <person name="Ohm R.A."/>
            <person name="Martin F."/>
            <person name="Silar P."/>
            <person name="Natvig D.O."/>
            <person name="Lalanne C."/>
            <person name="Gautier V."/>
            <person name="Ament-Velasquez S.L."/>
            <person name="Kruys A."/>
            <person name="Hutchinson M.I."/>
            <person name="Powell A.J."/>
            <person name="Barry K."/>
            <person name="Miller A.N."/>
            <person name="Grigoriev I.V."/>
            <person name="Debuchy R."/>
            <person name="Gladieux P."/>
            <person name="Hiltunen Thoren M."/>
            <person name="Johannesson H."/>
        </authorList>
    </citation>
    <scope>NUCLEOTIDE SEQUENCE</scope>
    <source>
        <strain evidence="1">CBS 508.74</strain>
    </source>
</reference>
<evidence type="ECO:0000313" key="1">
    <source>
        <dbReference type="EMBL" id="KAK4114599.1"/>
    </source>
</evidence>
<comment type="caution">
    <text evidence="1">The sequence shown here is derived from an EMBL/GenBank/DDBJ whole genome shotgun (WGS) entry which is preliminary data.</text>
</comment>
<dbReference type="AlphaFoldDB" id="A0AAN6THL1"/>
<sequence length="287" mass="32350">MTLTGWRLGSKSLEALGTGSVSDRRDMNGMRTKLYPLMGRRKVRSGGNKLYLETLYTYKRPGVRVRLGHSVLSLMGTIVEWSGSIMNLLRRTSHYGYYGNRSGHTLPAQPAEQKGYRMSMDEGVSRDDSVQTPFVPTQADRDDPGEIKEELRKENAFICSILECQAHDGRIRFSDAVVAERLLGGEISRALTDLKPRHPSQLDEHLWTAAICILLERDFQSCAALWQLMVLKAKSYLGKFENSEELVRDVEEALRGLKLPIYTEQGGGVSEDNEASDFSSDIFFEYV</sequence>